<keyword evidence="2" id="KW-1185">Reference proteome</keyword>
<reference evidence="1" key="1">
    <citation type="journal article" date="2023" name="G3 (Bethesda)">
        <title>Whole genome assemblies of Zophobas morio and Tenebrio molitor.</title>
        <authorList>
            <person name="Kaur S."/>
            <person name="Stinson S.A."/>
            <person name="diCenzo G.C."/>
        </authorList>
    </citation>
    <scope>NUCLEOTIDE SEQUENCE</scope>
    <source>
        <strain evidence="1">QUZm001</strain>
    </source>
</reference>
<evidence type="ECO:0000313" key="1">
    <source>
        <dbReference type="EMBL" id="KAJ3647389.1"/>
    </source>
</evidence>
<proteinExistence type="predicted"/>
<dbReference type="Proteomes" id="UP001168821">
    <property type="component" value="Unassembled WGS sequence"/>
</dbReference>
<gene>
    <name evidence="1" type="ORF">Zmor_019268</name>
</gene>
<dbReference type="EMBL" id="JALNTZ010000006">
    <property type="protein sequence ID" value="KAJ3647389.1"/>
    <property type="molecule type" value="Genomic_DNA"/>
</dbReference>
<organism evidence="1 2">
    <name type="scientific">Zophobas morio</name>
    <dbReference type="NCBI Taxonomy" id="2755281"/>
    <lineage>
        <taxon>Eukaryota</taxon>
        <taxon>Metazoa</taxon>
        <taxon>Ecdysozoa</taxon>
        <taxon>Arthropoda</taxon>
        <taxon>Hexapoda</taxon>
        <taxon>Insecta</taxon>
        <taxon>Pterygota</taxon>
        <taxon>Neoptera</taxon>
        <taxon>Endopterygota</taxon>
        <taxon>Coleoptera</taxon>
        <taxon>Polyphaga</taxon>
        <taxon>Cucujiformia</taxon>
        <taxon>Tenebrionidae</taxon>
        <taxon>Zophobas</taxon>
    </lineage>
</organism>
<dbReference type="AlphaFoldDB" id="A0AA38I1A9"/>
<protein>
    <submittedName>
        <fullName evidence="1">Uncharacterized protein</fullName>
    </submittedName>
</protein>
<evidence type="ECO:0000313" key="2">
    <source>
        <dbReference type="Proteomes" id="UP001168821"/>
    </source>
</evidence>
<name>A0AA38I1A9_9CUCU</name>
<sequence length="98" mass="10754">MRRQIDKNSITGIAMRKTNGPTRYCCGAPSIEGGIWRFTACGFIKAAGCRNAPSTHATVLYDYRKQMSTSGREQFTATFVLEPRPGASTIREINGGLH</sequence>
<comment type="caution">
    <text evidence="1">The sequence shown here is derived from an EMBL/GenBank/DDBJ whole genome shotgun (WGS) entry which is preliminary data.</text>
</comment>
<accession>A0AA38I1A9</accession>